<evidence type="ECO:0000256" key="1">
    <source>
        <dbReference type="SAM" id="MobiDB-lite"/>
    </source>
</evidence>
<evidence type="ECO:0000313" key="2">
    <source>
        <dbReference type="EMBL" id="EMD32124.1"/>
    </source>
</evidence>
<gene>
    <name evidence="2" type="ORF">CERSUDRAFT_119095</name>
</gene>
<dbReference type="EMBL" id="KB445813">
    <property type="protein sequence ID" value="EMD32124.1"/>
    <property type="molecule type" value="Genomic_DNA"/>
</dbReference>
<organism evidence="2 3">
    <name type="scientific">Ceriporiopsis subvermispora (strain B)</name>
    <name type="common">White-rot fungus</name>
    <name type="synonym">Gelatoporia subvermispora</name>
    <dbReference type="NCBI Taxonomy" id="914234"/>
    <lineage>
        <taxon>Eukaryota</taxon>
        <taxon>Fungi</taxon>
        <taxon>Dikarya</taxon>
        <taxon>Basidiomycota</taxon>
        <taxon>Agaricomycotina</taxon>
        <taxon>Agaricomycetes</taxon>
        <taxon>Polyporales</taxon>
        <taxon>Gelatoporiaceae</taxon>
        <taxon>Gelatoporia</taxon>
    </lineage>
</organism>
<proteinExistence type="predicted"/>
<evidence type="ECO:0000313" key="3">
    <source>
        <dbReference type="Proteomes" id="UP000016930"/>
    </source>
</evidence>
<feature type="non-terminal residue" evidence="2">
    <location>
        <position position="90"/>
    </location>
</feature>
<accession>M2P9J8</accession>
<name>M2P9J8_CERS8</name>
<feature type="region of interest" description="Disordered" evidence="1">
    <location>
        <begin position="71"/>
        <end position="90"/>
    </location>
</feature>
<keyword evidence="3" id="KW-1185">Reference proteome</keyword>
<protein>
    <submittedName>
        <fullName evidence="2">Uncharacterized protein</fullName>
    </submittedName>
</protein>
<dbReference type="AlphaFoldDB" id="M2P9J8"/>
<sequence>MFFGCRTWCQTPVLSCASSDAIANCSGRIVDRLHKRSWFGESLLLVGTKRSCAEQAVLSDRMPSQRSKLPISQHLDRGDPTRIAMRMARS</sequence>
<reference evidence="2 3" key="1">
    <citation type="journal article" date="2012" name="Proc. Natl. Acad. Sci. U.S.A.">
        <title>Comparative genomics of Ceriporiopsis subvermispora and Phanerochaete chrysosporium provide insight into selective ligninolysis.</title>
        <authorList>
            <person name="Fernandez-Fueyo E."/>
            <person name="Ruiz-Duenas F.J."/>
            <person name="Ferreira P."/>
            <person name="Floudas D."/>
            <person name="Hibbett D.S."/>
            <person name="Canessa P."/>
            <person name="Larrondo L.F."/>
            <person name="James T.Y."/>
            <person name="Seelenfreund D."/>
            <person name="Lobos S."/>
            <person name="Polanco R."/>
            <person name="Tello M."/>
            <person name="Honda Y."/>
            <person name="Watanabe T."/>
            <person name="Watanabe T."/>
            <person name="Ryu J.S."/>
            <person name="Kubicek C.P."/>
            <person name="Schmoll M."/>
            <person name="Gaskell J."/>
            <person name="Hammel K.E."/>
            <person name="St John F.J."/>
            <person name="Vanden Wymelenberg A."/>
            <person name="Sabat G."/>
            <person name="Splinter BonDurant S."/>
            <person name="Syed K."/>
            <person name="Yadav J.S."/>
            <person name="Doddapaneni H."/>
            <person name="Subramanian V."/>
            <person name="Lavin J.L."/>
            <person name="Oguiza J.A."/>
            <person name="Perez G."/>
            <person name="Pisabarro A.G."/>
            <person name="Ramirez L."/>
            <person name="Santoyo F."/>
            <person name="Master E."/>
            <person name="Coutinho P.M."/>
            <person name="Henrissat B."/>
            <person name="Lombard V."/>
            <person name="Magnuson J.K."/>
            <person name="Kuees U."/>
            <person name="Hori C."/>
            <person name="Igarashi K."/>
            <person name="Samejima M."/>
            <person name="Held B.W."/>
            <person name="Barry K.W."/>
            <person name="LaButti K.M."/>
            <person name="Lapidus A."/>
            <person name="Lindquist E.A."/>
            <person name="Lucas S.M."/>
            <person name="Riley R."/>
            <person name="Salamov A.A."/>
            <person name="Hoffmeister D."/>
            <person name="Schwenk D."/>
            <person name="Hadar Y."/>
            <person name="Yarden O."/>
            <person name="de Vries R.P."/>
            <person name="Wiebenga A."/>
            <person name="Stenlid J."/>
            <person name="Eastwood D."/>
            <person name="Grigoriev I.V."/>
            <person name="Berka R.M."/>
            <person name="Blanchette R.A."/>
            <person name="Kersten P."/>
            <person name="Martinez A.T."/>
            <person name="Vicuna R."/>
            <person name="Cullen D."/>
        </authorList>
    </citation>
    <scope>NUCLEOTIDE SEQUENCE [LARGE SCALE GENOMIC DNA]</scope>
    <source>
        <strain evidence="2 3">B</strain>
    </source>
</reference>
<dbReference type="HOGENOM" id="CLU_2446581_0_0_1"/>
<dbReference type="Proteomes" id="UP000016930">
    <property type="component" value="Unassembled WGS sequence"/>
</dbReference>